<dbReference type="InterPro" id="IPR016135">
    <property type="entry name" value="UBQ-conjugating_enzyme/RWD"/>
</dbReference>
<comment type="caution">
    <text evidence="2">The sequence shown here is derived from an EMBL/GenBank/DDBJ whole genome shotgun (WGS) entry which is preliminary data.</text>
</comment>
<name>A0A834T894_9FABA</name>
<evidence type="ECO:0000313" key="3">
    <source>
        <dbReference type="Proteomes" id="UP000634136"/>
    </source>
</evidence>
<dbReference type="EMBL" id="JAAIUW010000010">
    <property type="protein sequence ID" value="KAF7811739.1"/>
    <property type="molecule type" value="Genomic_DNA"/>
</dbReference>
<dbReference type="PANTHER" id="PTHR24068">
    <property type="entry name" value="UBIQUITIN-CONJUGATING ENZYME E2"/>
    <property type="match status" value="1"/>
</dbReference>
<dbReference type="PROSITE" id="PS50127">
    <property type="entry name" value="UBC_2"/>
    <property type="match status" value="1"/>
</dbReference>
<dbReference type="Proteomes" id="UP000634136">
    <property type="component" value="Unassembled WGS sequence"/>
</dbReference>
<dbReference type="Pfam" id="PF00179">
    <property type="entry name" value="UQ_con"/>
    <property type="match status" value="1"/>
</dbReference>
<organism evidence="2 3">
    <name type="scientific">Senna tora</name>
    <dbReference type="NCBI Taxonomy" id="362788"/>
    <lineage>
        <taxon>Eukaryota</taxon>
        <taxon>Viridiplantae</taxon>
        <taxon>Streptophyta</taxon>
        <taxon>Embryophyta</taxon>
        <taxon>Tracheophyta</taxon>
        <taxon>Spermatophyta</taxon>
        <taxon>Magnoliopsida</taxon>
        <taxon>eudicotyledons</taxon>
        <taxon>Gunneridae</taxon>
        <taxon>Pentapetalae</taxon>
        <taxon>rosids</taxon>
        <taxon>fabids</taxon>
        <taxon>Fabales</taxon>
        <taxon>Fabaceae</taxon>
        <taxon>Caesalpinioideae</taxon>
        <taxon>Cassia clade</taxon>
        <taxon>Senna</taxon>
    </lineage>
</organism>
<dbReference type="AlphaFoldDB" id="A0A834T894"/>
<dbReference type="SUPFAM" id="SSF54495">
    <property type="entry name" value="UBC-like"/>
    <property type="match status" value="1"/>
</dbReference>
<keyword evidence="3" id="KW-1185">Reference proteome</keyword>
<evidence type="ECO:0000313" key="2">
    <source>
        <dbReference type="EMBL" id="KAF7811739.1"/>
    </source>
</evidence>
<sequence length="132" mass="15027">MGPSDSPYDGGVFLLRVEFPQDYPIQPPEVLLAIYYLLIDPNPDDPLVPGIAEMYKTDRSRYDLTAKCWTQKYAMGISHTYLSTIEDVIRNWDPVPLAIVAPLAVIIHIARPKNDFRARSVAAKEKDKRLIR</sequence>
<reference evidence="2" key="1">
    <citation type="submission" date="2020-09" db="EMBL/GenBank/DDBJ databases">
        <title>Genome-Enabled Discovery of Anthraquinone Biosynthesis in Senna tora.</title>
        <authorList>
            <person name="Kang S.-H."/>
            <person name="Pandey R.P."/>
            <person name="Lee C.-M."/>
            <person name="Sim J.-S."/>
            <person name="Jeong J.-T."/>
            <person name="Choi B.-S."/>
            <person name="Jung M."/>
            <person name="Ginzburg D."/>
            <person name="Zhao K."/>
            <person name="Won S.Y."/>
            <person name="Oh T.-J."/>
            <person name="Yu Y."/>
            <person name="Kim N.-H."/>
            <person name="Lee O.R."/>
            <person name="Lee T.-H."/>
            <person name="Bashyal P."/>
            <person name="Kim T.-S."/>
            <person name="Lee W.-H."/>
            <person name="Kawkins C."/>
            <person name="Kim C.-K."/>
            <person name="Kim J.S."/>
            <person name="Ahn B.O."/>
            <person name="Rhee S.Y."/>
            <person name="Sohng J.K."/>
        </authorList>
    </citation>
    <scope>NUCLEOTIDE SEQUENCE</scope>
    <source>
        <tissue evidence="2">Leaf</tissue>
    </source>
</reference>
<feature type="domain" description="UBC core" evidence="1">
    <location>
        <begin position="1"/>
        <end position="75"/>
    </location>
</feature>
<dbReference type="InterPro" id="IPR000608">
    <property type="entry name" value="UBC"/>
</dbReference>
<evidence type="ECO:0000259" key="1">
    <source>
        <dbReference type="PROSITE" id="PS50127"/>
    </source>
</evidence>
<gene>
    <name evidence="2" type="ORF">G2W53_032715</name>
</gene>
<dbReference type="Gene3D" id="3.10.110.10">
    <property type="entry name" value="Ubiquitin Conjugating Enzyme"/>
    <property type="match status" value="2"/>
</dbReference>
<protein>
    <submittedName>
        <fullName evidence="2">Ubiquitin-conjugating enzyme E2 5B-like isoform X2</fullName>
    </submittedName>
</protein>
<accession>A0A834T894</accession>
<proteinExistence type="predicted"/>
<dbReference type="OrthoDB" id="6600758at2759"/>